<proteinExistence type="predicted"/>
<comment type="caution">
    <text evidence="1">The sequence shown here is derived from an EMBL/GenBank/DDBJ whole genome shotgun (WGS) entry which is preliminary data.</text>
</comment>
<evidence type="ECO:0000313" key="2">
    <source>
        <dbReference type="Proteomes" id="UP001551210"/>
    </source>
</evidence>
<dbReference type="Proteomes" id="UP001551210">
    <property type="component" value="Unassembled WGS sequence"/>
</dbReference>
<gene>
    <name evidence="1" type="ORF">AB0A76_28950</name>
</gene>
<dbReference type="RefSeq" id="WP_359214299.1">
    <property type="nucleotide sequence ID" value="NZ_JBEZAM010000059.1"/>
</dbReference>
<dbReference type="EMBL" id="JBEZAM010000059">
    <property type="protein sequence ID" value="MEU7297180.1"/>
    <property type="molecule type" value="Genomic_DNA"/>
</dbReference>
<evidence type="ECO:0008006" key="3">
    <source>
        <dbReference type="Google" id="ProtNLM"/>
    </source>
</evidence>
<organism evidence="1 2">
    <name type="scientific">Streptomyces exfoliatus</name>
    <name type="common">Streptomyces hydrogenans</name>
    <dbReference type="NCBI Taxonomy" id="1905"/>
    <lineage>
        <taxon>Bacteria</taxon>
        <taxon>Bacillati</taxon>
        <taxon>Actinomycetota</taxon>
        <taxon>Actinomycetes</taxon>
        <taxon>Kitasatosporales</taxon>
        <taxon>Streptomycetaceae</taxon>
        <taxon>Streptomyces</taxon>
    </lineage>
</organism>
<reference evidence="1 2" key="1">
    <citation type="submission" date="2024-06" db="EMBL/GenBank/DDBJ databases">
        <title>The Natural Products Discovery Center: Release of the First 8490 Sequenced Strains for Exploring Actinobacteria Biosynthetic Diversity.</title>
        <authorList>
            <person name="Kalkreuter E."/>
            <person name="Kautsar S.A."/>
            <person name="Yang D."/>
            <person name="Bader C.D."/>
            <person name="Teijaro C.N."/>
            <person name="Fluegel L."/>
            <person name="Davis C.M."/>
            <person name="Simpson J.R."/>
            <person name="Lauterbach L."/>
            <person name="Steele A.D."/>
            <person name="Gui C."/>
            <person name="Meng S."/>
            <person name="Li G."/>
            <person name="Viehrig K."/>
            <person name="Ye F."/>
            <person name="Su P."/>
            <person name="Kiefer A.F."/>
            <person name="Nichols A."/>
            <person name="Cepeda A.J."/>
            <person name="Yan W."/>
            <person name="Fan B."/>
            <person name="Jiang Y."/>
            <person name="Adhikari A."/>
            <person name="Zheng C.-J."/>
            <person name="Schuster L."/>
            <person name="Cowan T.M."/>
            <person name="Smanski M.J."/>
            <person name="Chevrette M.G."/>
            <person name="De Carvalho L.P.S."/>
            <person name="Shen B."/>
        </authorList>
    </citation>
    <scope>NUCLEOTIDE SEQUENCE [LARGE SCALE GENOMIC DNA]</scope>
    <source>
        <strain evidence="1 2">NPDC045705</strain>
    </source>
</reference>
<name>A0ABV3D3V5_STREX</name>
<protein>
    <recommendedName>
        <fullName evidence="3">SMI1/KNR4 family protein</fullName>
    </recommendedName>
</protein>
<sequence length="133" mass="13959">MNGDETGVQAPVVRWGDPYEALAALEGAVPGLLALRGGAAGRVDWAVVERGLGTALPGDFKLLAESYPPLLFGDYLSFWTPRPGAEEAWDWWHYDAGAVQFTADLISGALQPWGLPPVRPEVVAVGGGTGGEA</sequence>
<accession>A0ABV3D3V5</accession>
<evidence type="ECO:0000313" key="1">
    <source>
        <dbReference type="EMBL" id="MEU7297180.1"/>
    </source>
</evidence>
<keyword evidence="2" id="KW-1185">Reference proteome</keyword>